<dbReference type="FunFam" id="1.10.730.10:FF:000002">
    <property type="entry name" value="Leucine--tRNA ligase"/>
    <property type="match status" value="1"/>
</dbReference>
<evidence type="ECO:0000259" key="12">
    <source>
        <dbReference type="Pfam" id="PF00133"/>
    </source>
</evidence>
<reference evidence="16" key="1">
    <citation type="submission" date="2020-10" db="EMBL/GenBank/DDBJ databases">
        <authorList>
            <person name="Palmer J.M."/>
        </authorList>
    </citation>
    <scope>NUCLEOTIDE SEQUENCE</scope>
    <source>
        <strain evidence="16">UCD 2041</strain>
    </source>
</reference>
<dbReference type="SUPFAM" id="SSF47323">
    <property type="entry name" value="Anticodon-binding domain of a subclass of class I aminoacyl-tRNA synthetases"/>
    <property type="match status" value="1"/>
</dbReference>
<keyword evidence="6 11" id="KW-0067">ATP-binding</keyword>
<evidence type="ECO:0000256" key="3">
    <source>
        <dbReference type="ARBA" id="ARBA00013164"/>
    </source>
</evidence>
<evidence type="ECO:0000256" key="1">
    <source>
        <dbReference type="ARBA" id="ARBA00004305"/>
    </source>
</evidence>
<evidence type="ECO:0000256" key="2">
    <source>
        <dbReference type="ARBA" id="ARBA00005594"/>
    </source>
</evidence>
<evidence type="ECO:0000256" key="4">
    <source>
        <dbReference type="ARBA" id="ARBA00022598"/>
    </source>
</evidence>
<evidence type="ECO:0000256" key="7">
    <source>
        <dbReference type="ARBA" id="ARBA00022917"/>
    </source>
</evidence>
<evidence type="ECO:0000259" key="15">
    <source>
        <dbReference type="Pfam" id="PF13603"/>
    </source>
</evidence>
<dbReference type="KEGG" id="bbrx:BRETT_004824"/>
<dbReference type="PRINTS" id="PR00985">
    <property type="entry name" value="TRNASYNTHLEU"/>
</dbReference>
<dbReference type="InterPro" id="IPR013155">
    <property type="entry name" value="M/V/L/I-tRNA-synth_anticd-bd"/>
</dbReference>
<dbReference type="GO" id="GO:0002161">
    <property type="term" value="F:aminoacyl-tRNA deacylase activity"/>
    <property type="evidence" value="ECO:0007669"/>
    <property type="project" value="InterPro"/>
</dbReference>
<feature type="domain" description="Aminoacyl-tRNA synthetase class Ia" evidence="12">
    <location>
        <begin position="467"/>
        <end position="628"/>
    </location>
</feature>
<feature type="domain" description="Methionyl/Valyl/Leucyl/Isoleucyl-tRNA synthetase anticodon-binding" evidence="13">
    <location>
        <begin position="772"/>
        <end position="871"/>
    </location>
</feature>
<organism evidence="16 17">
    <name type="scientific">Dekkera bruxellensis</name>
    <name type="common">Brettanomyces custersii</name>
    <dbReference type="NCBI Taxonomy" id="5007"/>
    <lineage>
        <taxon>Eukaryota</taxon>
        <taxon>Fungi</taxon>
        <taxon>Dikarya</taxon>
        <taxon>Ascomycota</taxon>
        <taxon>Saccharomycotina</taxon>
        <taxon>Pichiomycetes</taxon>
        <taxon>Pichiales</taxon>
        <taxon>Pichiaceae</taxon>
        <taxon>Brettanomyces</taxon>
    </lineage>
</organism>
<dbReference type="Pfam" id="PF13603">
    <property type="entry name" value="tRNA-synt_1_2"/>
    <property type="match status" value="1"/>
</dbReference>
<dbReference type="PANTHER" id="PTHR43740">
    <property type="entry name" value="LEUCYL-TRNA SYNTHETASE"/>
    <property type="match status" value="1"/>
</dbReference>
<dbReference type="Pfam" id="PF09334">
    <property type="entry name" value="tRNA-synt_1g"/>
    <property type="match status" value="1"/>
</dbReference>
<dbReference type="HAMAP" id="MF_00049_B">
    <property type="entry name" value="Leu_tRNA_synth_B"/>
    <property type="match status" value="1"/>
</dbReference>
<dbReference type="InterPro" id="IPR002300">
    <property type="entry name" value="aa-tRNA-synth_Ia"/>
</dbReference>
<dbReference type="EMBL" id="CP063135">
    <property type="protein sequence ID" value="QOU20172.1"/>
    <property type="molecule type" value="Genomic_DNA"/>
</dbReference>
<dbReference type="CDD" id="cd00812">
    <property type="entry name" value="LeuRS_core"/>
    <property type="match status" value="1"/>
</dbReference>
<dbReference type="Proteomes" id="UP000663131">
    <property type="component" value="Chromosome 7"/>
</dbReference>
<evidence type="ECO:0000259" key="13">
    <source>
        <dbReference type="Pfam" id="PF08264"/>
    </source>
</evidence>
<gene>
    <name evidence="16" type="ORF">BRETT_004824</name>
</gene>
<dbReference type="NCBIfam" id="TIGR00396">
    <property type="entry name" value="leuS_bact"/>
    <property type="match status" value="1"/>
</dbReference>
<dbReference type="GO" id="GO:0005759">
    <property type="term" value="C:mitochondrial matrix"/>
    <property type="evidence" value="ECO:0007669"/>
    <property type="project" value="UniProtKB-SubCell"/>
</dbReference>
<evidence type="ECO:0000256" key="6">
    <source>
        <dbReference type="ARBA" id="ARBA00022840"/>
    </source>
</evidence>
<dbReference type="PROSITE" id="PS00178">
    <property type="entry name" value="AA_TRNA_LIGASE_I"/>
    <property type="match status" value="1"/>
</dbReference>
<comment type="catalytic activity">
    <reaction evidence="10">
        <text>tRNA(Leu) + L-leucine + ATP = L-leucyl-tRNA(Leu) + AMP + diphosphate</text>
        <dbReference type="Rhea" id="RHEA:11688"/>
        <dbReference type="Rhea" id="RHEA-COMP:9613"/>
        <dbReference type="Rhea" id="RHEA-COMP:9622"/>
        <dbReference type="ChEBI" id="CHEBI:30616"/>
        <dbReference type="ChEBI" id="CHEBI:33019"/>
        <dbReference type="ChEBI" id="CHEBI:57427"/>
        <dbReference type="ChEBI" id="CHEBI:78442"/>
        <dbReference type="ChEBI" id="CHEBI:78494"/>
        <dbReference type="ChEBI" id="CHEBI:456215"/>
        <dbReference type="EC" id="6.1.1.4"/>
    </reaction>
</comment>
<evidence type="ECO:0000313" key="17">
    <source>
        <dbReference type="Proteomes" id="UP000663131"/>
    </source>
</evidence>
<dbReference type="InterPro" id="IPR009008">
    <property type="entry name" value="Val/Leu/Ile-tRNA-synth_edit"/>
</dbReference>
<evidence type="ECO:0000256" key="9">
    <source>
        <dbReference type="ARBA" id="ARBA00030520"/>
    </source>
</evidence>
<dbReference type="GO" id="GO:0004823">
    <property type="term" value="F:leucine-tRNA ligase activity"/>
    <property type="evidence" value="ECO:0007669"/>
    <property type="project" value="UniProtKB-EC"/>
</dbReference>
<dbReference type="GO" id="GO:0005524">
    <property type="term" value="F:ATP binding"/>
    <property type="evidence" value="ECO:0007669"/>
    <property type="project" value="UniProtKB-KW"/>
</dbReference>
<reference evidence="16" key="2">
    <citation type="journal article" name="BMC Genomics">
        <title>New genome assemblies reveal patterns of domestication and adaptation across Brettanomyces (Dekkera) species.</title>
        <authorList>
            <person name="Roach M.J."/>
            <person name="Borneman A.R."/>
        </authorList>
    </citation>
    <scope>NUCLEOTIDE SEQUENCE</scope>
    <source>
        <strain evidence="16">UCD 2041</strain>
    </source>
</reference>
<dbReference type="InterPro" id="IPR009080">
    <property type="entry name" value="tRNAsynth_Ia_anticodon-bd"/>
</dbReference>
<dbReference type="GO" id="GO:0032543">
    <property type="term" value="P:mitochondrial translation"/>
    <property type="evidence" value="ECO:0007669"/>
    <property type="project" value="TreeGrafter"/>
</dbReference>
<keyword evidence="4 11" id="KW-0436">Ligase</keyword>
<evidence type="ECO:0000256" key="11">
    <source>
        <dbReference type="RuleBase" id="RU363035"/>
    </source>
</evidence>
<dbReference type="InterPro" id="IPR002302">
    <property type="entry name" value="Leu-tRNA-ligase"/>
</dbReference>
<accession>A0A871RAR8</accession>
<dbReference type="OrthoDB" id="15954at2759"/>
<dbReference type="Gene3D" id="3.40.50.620">
    <property type="entry name" value="HUPs"/>
    <property type="match status" value="2"/>
</dbReference>
<name>A0A871RAR8_DEKBR</name>
<comment type="subcellular location">
    <subcellularLocation>
        <location evidence="1">Mitochondrion matrix</location>
    </subcellularLocation>
</comment>
<dbReference type="InterPro" id="IPR015413">
    <property type="entry name" value="Methionyl/Leucyl_tRNA_Synth"/>
</dbReference>
<feature type="domain" description="Methionyl/Leucyl tRNA synthetase" evidence="14">
    <location>
        <begin position="77"/>
        <end position="210"/>
    </location>
</feature>
<proteinExistence type="inferred from homology"/>
<comment type="similarity">
    <text evidence="2 11">Belongs to the class-I aminoacyl-tRNA synthetase family.</text>
</comment>
<keyword evidence="8 11" id="KW-0030">Aminoacyl-tRNA synthetase</keyword>
<dbReference type="Pfam" id="PF08264">
    <property type="entry name" value="Anticodon_1"/>
    <property type="match status" value="1"/>
</dbReference>
<dbReference type="PANTHER" id="PTHR43740:SF2">
    <property type="entry name" value="LEUCINE--TRNA LIGASE, MITOCHONDRIAL"/>
    <property type="match status" value="1"/>
</dbReference>
<dbReference type="SUPFAM" id="SSF52374">
    <property type="entry name" value="Nucleotidylyl transferase"/>
    <property type="match status" value="1"/>
</dbReference>
<dbReference type="InterPro" id="IPR025709">
    <property type="entry name" value="Leu_tRNA-synth_edit"/>
</dbReference>
<dbReference type="InterPro" id="IPR014729">
    <property type="entry name" value="Rossmann-like_a/b/a_fold"/>
</dbReference>
<evidence type="ECO:0000256" key="8">
    <source>
        <dbReference type="ARBA" id="ARBA00023146"/>
    </source>
</evidence>
<sequence>MRIYFRTLLFKQLVTLDTSLFVKALSIMAKPARSVVNLASLDAKWLARWRKECGGQFLNPRRLVKNKPGMKKVYSLTMFPYPSGMLHMGHLRVYTISDVLSRYYRMKGHDVLHPMGWDAFGLPAENAAIDRGVDPDLWTRLNIKKMKHQMELMHTDFDWDREVTTCNPDYYKWTQKIFLLLYKHGLAYQKKAEINWDPVDKTVLANEQVDDKGRSWRSGAIVEKRLLKQWFLGITKYAKVLNSDLKLLTDWPSKVRTMQRNWIGESHGAQITFPVDQSSVHLPVDNVKVFTTRAETIFSVQYLALSFDHPITQAYSAQDPKLASFIARLNSIENVEKSKEGYKLDSVFVSNPLDPSRKIPVFVAPYVISGYGQGVVMGCPAHDKRDFGFWHANMGENSVIIKTVDPKGLKDDELEKYANIPYTGKEGTMNSNAGDVLCGKNTSEARELVVAMLEKTNLGTHKVNYRLRDWLISRQRYWGAPIPIIHCDKCGVVPVPDDQLPVVLPKVDKLFSRGGSPLAQIPDFVNTTCPKCHGPAKRDTDTMDTFMDSSWYMFRYVDPHNNREMFAKDLATQYMPVDQYIGGVEHAILHLLYSRFISKFLCSIGMYTDTTKMNGEPFKQLITQGMVHGKTFINPDNGRFLKPNEYEIQGDGGAIIKATGKRASVSFEKMSKSKFNGVDPATCIAKHGADATRAHILFQAPISDILNWDEDKIVGVERWLKKVIWLAEALSDEVKPSMFKIEKPKSEYNTSEIRFHNALVGYLQSLNMSFSKTLMLNTVISDYMKYSNELSLHIHDKNIDPSLKYKALMTLLKVMSPVAPVTAEEANEVLHRFSPGTIRSILKSDWPEVGELIEGNINYNVMVNGKMRFIYSGPKELIQNRDHCINEVMKTEGAKKWLDGKQIKKVILKKGAIVFIVK</sequence>
<dbReference type="InterPro" id="IPR001412">
    <property type="entry name" value="aa-tRNA-synth_I_CS"/>
</dbReference>
<evidence type="ECO:0000313" key="16">
    <source>
        <dbReference type="EMBL" id="QOU20172.1"/>
    </source>
</evidence>
<dbReference type="RefSeq" id="XP_041136665.1">
    <property type="nucleotide sequence ID" value="XM_041283313.1"/>
</dbReference>
<keyword evidence="7 11" id="KW-0648">Protein biosynthesis</keyword>
<dbReference type="AlphaFoldDB" id="A0A871RAR8"/>
<dbReference type="GO" id="GO:0006429">
    <property type="term" value="P:leucyl-tRNA aminoacylation"/>
    <property type="evidence" value="ECO:0007669"/>
    <property type="project" value="InterPro"/>
</dbReference>
<evidence type="ECO:0000256" key="10">
    <source>
        <dbReference type="ARBA" id="ARBA00047469"/>
    </source>
</evidence>
<feature type="domain" description="Leucyl-tRNA synthetase editing" evidence="15">
    <location>
        <begin position="260"/>
        <end position="448"/>
    </location>
</feature>
<dbReference type="FunFam" id="3.40.50.620:FF:000003">
    <property type="entry name" value="Leucine--tRNA ligase"/>
    <property type="match status" value="1"/>
</dbReference>
<evidence type="ECO:0000259" key="14">
    <source>
        <dbReference type="Pfam" id="PF09334"/>
    </source>
</evidence>
<dbReference type="Gene3D" id="1.10.730.10">
    <property type="entry name" value="Isoleucyl-tRNA Synthetase, Domain 1"/>
    <property type="match status" value="2"/>
</dbReference>
<evidence type="ECO:0000256" key="5">
    <source>
        <dbReference type="ARBA" id="ARBA00022741"/>
    </source>
</evidence>
<keyword evidence="5 11" id="KW-0547">Nucleotide-binding</keyword>
<dbReference type="GeneID" id="64576747"/>
<dbReference type="EC" id="6.1.1.4" evidence="3"/>
<dbReference type="Pfam" id="PF00133">
    <property type="entry name" value="tRNA-synt_1"/>
    <property type="match status" value="1"/>
</dbReference>
<dbReference type="SUPFAM" id="SSF50677">
    <property type="entry name" value="ValRS/IleRS/LeuRS editing domain"/>
    <property type="match status" value="1"/>
</dbReference>
<protein>
    <recommendedName>
        <fullName evidence="3">leucine--tRNA ligase</fullName>
        <ecNumber evidence="3">6.1.1.4</ecNumber>
    </recommendedName>
    <alternativeName>
        <fullName evidence="9">Leucyl-tRNA synthetase</fullName>
    </alternativeName>
</protein>
<dbReference type="FunFam" id="3.40.50.620:FF:000100">
    <property type="entry name" value="probable leucine--tRNA ligase, mitochondrial"/>
    <property type="match status" value="1"/>
</dbReference>